<dbReference type="EMBL" id="FAXA01000030">
    <property type="protein sequence ID" value="CUV01249.1"/>
    <property type="molecule type" value="Genomic_DNA"/>
</dbReference>
<dbReference type="GO" id="GO:0006183">
    <property type="term" value="P:GTP biosynthetic process"/>
    <property type="evidence" value="ECO:0007669"/>
    <property type="project" value="InterPro"/>
</dbReference>
<dbReference type="PROSITE" id="PS51374">
    <property type="entry name" value="NDPK_LIKE"/>
    <property type="match status" value="1"/>
</dbReference>
<evidence type="ECO:0000256" key="4">
    <source>
        <dbReference type="ARBA" id="ARBA00022679"/>
    </source>
</evidence>
<evidence type="ECO:0000256" key="3">
    <source>
        <dbReference type="ARBA" id="ARBA00012966"/>
    </source>
</evidence>
<sequence>MERTLVLVKPDGVQRGLIGEIISRLERRGLKLVGMKLMQVNDALARQHYGEHVDRPFFAGLVAFITSSPVVAMAWEAENAVEAVRNTMGQTSPTTSPPGTIRGDLALDIGRNLVHGSDSRESAERELALFFGTGELLDYTRANDGWIKE</sequence>
<dbReference type="SUPFAM" id="SSF54919">
    <property type="entry name" value="Nucleoside diphosphate kinase, NDK"/>
    <property type="match status" value="1"/>
</dbReference>
<dbReference type="SMART" id="SM00562">
    <property type="entry name" value="NDK"/>
    <property type="match status" value="1"/>
</dbReference>
<proteinExistence type="inferred from homology"/>
<feature type="domain" description="Nucleoside diphosphate kinase-like" evidence="6">
    <location>
        <begin position="1"/>
        <end position="138"/>
    </location>
</feature>
<dbReference type="CDD" id="cd04413">
    <property type="entry name" value="NDPk_I"/>
    <property type="match status" value="1"/>
</dbReference>
<dbReference type="GO" id="GO:0006241">
    <property type="term" value="P:CTP biosynthetic process"/>
    <property type="evidence" value="ECO:0007669"/>
    <property type="project" value="InterPro"/>
</dbReference>
<organism evidence="7">
    <name type="scientific">hydrothermal vent metagenome</name>
    <dbReference type="NCBI Taxonomy" id="652676"/>
    <lineage>
        <taxon>unclassified sequences</taxon>
        <taxon>metagenomes</taxon>
        <taxon>ecological metagenomes</taxon>
    </lineage>
</organism>
<name>A0A160V686_9ZZZZ</name>
<dbReference type="InterPro" id="IPR034907">
    <property type="entry name" value="NDK-like_dom"/>
</dbReference>
<reference evidence="7" key="1">
    <citation type="submission" date="2015-10" db="EMBL/GenBank/DDBJ databases">
        <authorList>
            <person name="Gilbert D.G."/>
        </authorList>
    </citation>
    <scope>NUCLEOTIDE SEQUENCE</scope>
</reference>
<accession>A0A160V686</accession>
<evidence type="ECO:0000259" key="6">
    <source>
        <dbReference type="SMART" id="SM00562"/>
    </source>
</evidence>
<dbReference type="InterPro" id="IPR036850">
    <property type="entry name" value="NDK-like_dom_sf"/>
</dbReference>
<dbReference type="HAMAP" id="MF_00451">
    <property type="entry name" value="NDP_kinase"/>
    <property type="match status" value="1"/>
</dbReference>
<comment type="similarity">
    <text evidence="2">Belongs to the NDK family.</text>
</comment>
<keyword evidence="5 7" id="KW-0418">Kinase</keyword>
<dbReference type="EC" id="2.7.4.6" evidence="3"/>
<gene>
    <name evidence="7" type="ORF">MGWOODY_Clf1061</name>
</gene>
<dbReference type="Gene3D" id="3.30.70.141">
    <property type="entry name" value="Nucleoside diphosphate kinase-like domain"/>
    <property type="match status" value="1"/>
</dbReference>
<dbReference type="InterPro" id="IPR001564">
    <property type="entry name" value="Nucleoside_diP_kinase"/>
</dbReference>
<dbReference type="NCBIfam" id="NF001908">
    <property type="entry name" value="PRK00668.1"/>
    <property type="match status" value="1"/>
</dbReference>
<dbReference type="Pfam" id="PF00334">
    <property type="entry name" value="NDK"/>
    <property type="match status" value="1"/>
</dbReference>
<dbReference type="PANTHER" id="PTHR11349">
    <property type="entry name" value="NUCLEOSIDE DIPHOSPHATE KINASE"/>
    <property type="match status" value="1"/>
</dbReference>
<keyword evidence="4 7" id="KW-0808">Transferase</keyword>
<evidence type="ECO:0000313" key="7">
    <source>
        <dbReference type="EMBL" id="CUV01249.1"/>
    </source>
</evidence>
<comment type="cofactor">
    <cofactor evidence="1">
        <name>Mg(2+)</name>
        <dbReference type="ChEBI" id="CHEBI:18420"/>
    </cofactor>
</comment>
<dbReference type="PRINTS" id="PR01243">
    <property type="entry name" value="NUCDPKINASE"/>
</dbReference>
<protein>
    <recommendedName>
        <fullName evidence="3">nucleoside-diphosphate kinase</fullName>
        <ecNumber evidence="3">2.7.4.6</ecNumber>
    </recommendedName>
</protein>
<evidence type="ECO:0000256" key="5">
    <source>
        <dbReference type="ARBA" id="ARBA00022777"/>
    </source>
</evidence>
<dbReference type="FunFam" id="3.30.70.141:FF:000002">
    <property type="entry name" value="Nucleoside diphosphate kinase"/>
    <property type="match status" value="1"/>
</dbReference>
<dbReference type="GO" id="GO:0006228">
    <property type="term" value="P:UTP biosynthetic process"/>
    <property type="evidence" value="ECO:0007669"/>
    <property type="project" value="InterPro"/>
</dbReference>
<dbReference type="GO" id="GO:0004550">
    <property type="term" value="F:nucleoside diphosphate kinase activity"/>
    <property type="evidence" value="ECO:0007669"/>
    <property type="project" value="UniProtKB-EC"/>
</dbReference>
<evidence type="ECO:0000256" key="1">
    <source>
        <dbReference type="ARBA" id="ARBA00001946"/>
    </source>
</evidence>
<dbReference type="AlphaFoldDB" id="A0A160V686"/>
<evidence type="ECO:0000256" key="2">
    <source>
        <dbReference type="ARBA" id="ARBA00008142"/>
    </source>
</evidence>